<organism evidence="1 2">
    <name type="scientific">Daphnia galeata</name>
    <dbReference type="NCBI Taxonomy" id="27404"/>
    <lineage>
        <taxon>Eukaryota</taxon>
        <taxon>Metazoa</taxon>
        <taxon>Ecdysozoa</taxon>
        <taxon>Arthropoda</taxon>
        <taxon>Crustacea</taxon>
        <taxon>Branchiopoda</taxon>
        <taxon>Diplostraca</taxon>
        <taxon>Cladocera</taxon>
        <taxon>Anomopoda</taxon>
        <taxon>Daphniidae</taxon>
        <taxon>Daphnia</taxon>
    </lineage>
</organism>
<keyword evidence="2" id="KW-1185">Reference proteome</keyword>
<evidence type="ECO:0000313" key="2">
    <source>
        <dbReference type="Proteomes" id="UP000789390"/>
    </source>
</evidence>
<name>A0A8J2RKA7_9CRUS</name>
<reference evidence="1" key="1">
    <citation type="submission" date="2021-11" db="EMBL/GenBank/DDBJ databases">
        <authorList>
            <person name="Schell T."/>
        </authorList>
    </citation>
    <scope>NUCLEOTIDE SEQUENCE</scope>
    <source>
        <strain evidence="1">M5</strain>
    </source>
</reference>
<accession>A0A8J2RKA7</accession>
<dbReference type="SUPFAM" id="SSF52047">
    <property type="entry name" value="RNI-like"/>
    <property type="match status" value="1"/>
</dbReference>
<proteinExistence type="predicted"/>
<sequence>MPRVKVHNCESLKKTCVKYVANNINYWYDKKSTNEIDILHSDTPEFISPFELLPLPVLKEIIALIQKRRGITIVRYVKLFLTYHLDSLKLLEDYAGSMKNENILVVNLASIRCLQMKSLQIKGYPYGDDFMAFAIPKFVNLQVLNISNTSAGDITLQLLGKYCKNLKELIAERCSHITDAGMQGLCVGVDHLGKEVEGIGQCKLLEHLATDDTRITSVGVKLGIRNLPKLKRWKMVSAQLLAEGTQYTSGSLGLAVSMCPFVTQVNIITVKSLTDSDLQALLSLKGLHELQFSGCNYEDECEITFSGGVTPLLKAFGSSSLKFLKLSYFPQVNIDVIIQHCPNLHSLNLEQNYHYSTASPEEEEVNSRSPMVMQLQKLDISTSKNPSKRIPTENILSLFSIPCIKKISCWYCTTITDEILKQAARLHQFKNLESLELAVCASISKKGIDVLMDSRNAIKEIELNHCAKITSSHILAWEKQASSNFWDLAIHYEEYSSEFESSEYEMDFAE</sequence>
<dbReference type="EMBL" id="CAKKLH010000054">
    <property type="protein sequence ID" value="CAH0101221.1"/>
    <property type="molecule type" value="Genomic_DNA"/>
</dbReference>
<dbReference type="SMART" id="SM00367">
    <property type="entry name" value="LRR_CC"/>
    <property type="match status" value="4"/>
</dbReference>
<comment type="caution">
    <text evidence="1">The sequence shown here is derived from an EMBL/GenBank/DDBJ whole genome shotgun (WGS) entry which is preliminary data.</text>
</comment>
<dbReference type="GO" id="GO:0031146">
    <property type="term" value="P:SCF-dependent proteasomal ubiquitin-dependent protein catabolic process"/>
    <property type="evidence" value="ECO:0007669"/>
    <property type="project" value="TreeGrafter"/>
</dbReference>
<dbReference type="PANTHER" id="PTHR13318">
    <property type="entry name" value="PARTNER OF PAIRED, ISOFORM B-RELATED"/>
    <property type="match status" value="1"/>
</dbReference>
<evidence type="ECO:0008006" key="3">
    <source>
        <dbReference type="Google" id="ProtNLM"/>
    </source>
</evidence>
<dbReference type="InterPro" id="IPR006553">
    <property type="entry name" value="Leu-rich_rpt_Cys-con_subtyp"/>
</dbReference>
<dbReference type="PANTHER" id="PTHR13318:SF247">
    <property type="entry name" value="GH16156P"/>
    <property type="match status" value="1"/>
</dbReference>
<gene>
    <name evidence="1" type="ORF">DGAL_LOCUS3549</name>
</gene>
<dbReference type="InterPro" id="IPR032675">
    <property type="entry name" value="LRR_dom_sf"/>
</dbReference>
<protein>
    <recommendedName>
        <fullName evidence="3">EOG090X05GA</fullName>
    </recommendedName>
</protein>
<dbReference type="GO" id="GO:0019005">
    <property type="term" value="C:SCF ubiquitin ligase complex"/>
    <property type="evidence" value="ECO:0007669"/>
    <property type="project" value="TreeGrafter"/>
</dbReference>
<evidence type="ECO:0000313" key="1">
    <source>
        <dbReference type="EMBL" id="CAH0101221.1"/>
    </source>
</evidence>
<dbReference type="Proteomes" id="UP000789390">
    <property type="component" value="Unassembled WGS sequence"/>
</dbReference>
<dbReference type="AlphaFoldDB" id="A0A8J2RKA7"/>
<dbReference type="OrthoDB" id="6422937at2759"/>
<dbReference type="Gene3D" id="3.80.10.10">
    <property type="entry name" value="Ribonuclease Inhibitor"/>
    <property type="match status" value="2"/>
</dbReference>